<evidence type="ECO:0008006" key="3">
    <source>
        <dbReference type="Google" id="ProtNLM"/>
    </source>
</evidence>
<gene>
    <name evidence="1" type="ORF">U729_2756</name>
</gene>
<dbReference type="HOGENOM" id="CLU_111932_0_0_9"/>
<proteinExistence type="predicted"/>
<reference evidence="1 2" key="1">
    <citation type="journal article" date="2015" name="Infect. Genet. Evol.">
        <title>Genomic sequences of six botulinum neurotoxin-producing strains representing three clostridial species illustrate the mobility and diversity of botulinum neurotoxin genes.</title>
        <authorList>
            <person name="Smith T.J."/>
            <person name="Hill K.K."/>
            <person name="Xie G."/>
            <person name="Foley B.T."/>
            <person name="Williamson C.H."/>
            <person name="Foster J.T."/>
            <person name="Johnson S.L."/>
            <person name="Chertkov O."/>
            <person name="Teshima H."/>
            <person name="Gibbons H.S."/>
            <person name="Johnsky L.A."/>
            <person name="Karavis M.A."/>
            <person name="Smith L.A."/>
        </authorList>
    </citation>
    <scope>NUCLEOTIDE SEQUENCE [LARGE SCALE GENOMIC DNA]</scope>
    <source>
        <strain evidence="1">Sullivan</strain>
    </source>
</reference>
<name>A0A0A7FYH9_9CLOT</name>
<dbReference type="Proteomes" id="UP000030635">
    <property type="component" value="Chromosome"/>
</dbReference>
<dbReference type="AlphaFoldDB" id="A0A0A7FYH9"/>
<dbReference type="RefSeq" id="WP_039315976.1">
    <property type="nucleotide sequence ID" value="NZ_CP006905.1"/>
</dbReference>
<dbReference type="Gene3D" id="3.40.50.1820">
    <property type="entry name" value="alpha/beta hydrolase"/>
    <property type="match status" value="1"/>
</dbReference>
<dbReference type="SUPFAM" id="SSF53474">
    <property type="entry name" value="alpha/beta-Hydrolases"/>
    <property type="match status" value="1"/>
</dbReference>
<dbReference type="eggNOG" id="COG0400">
    <property type="taxonomic scope" value="Bacteria"/>
</dbReference>
<evidence type="ECO:0000313" key="2">
    <source>
        <dbReference type="Proteomes" id="UP000030635"/>
    </source>
</evidence>
<evidence type="ECO:0000313" key="1">
    <source>
        <dbReference type="EMBL" id="AIY83861.1"/>
    </source>
</evidence>
<dbReference type="InterPro" id="IPR029058">
    <property type="entry name" value="AB_hydrolase_fold"/>
</dbReference>
<dbReference type="STRING" id="1561.NPD11_271"/>
<dbReference type="EMBL" id="CP006905">
    <property type="protein sequence ID" value="AIY83861.1"/>
    <property type="molecule type" value="Genomic_DNA"/>
</dbReference>
<dbReference type="OrthoDB" id="1908495at2"/>
<dbReference type="GeneID" id="60853221"/>
<dbReference type="KEGG" id="cbv:U729_2756"/>
<dbReference type="InterPro" id="IPR017018">
    <property type="entry name" value="UCP033634"/>
</dbReference>
<organism evidence="1 2">
    <name type="scientific">Clostridium baratii str. Sullivan</name>
    <dbReference type="NCBI Taxonomy" id="1415775"/>
    <lineage>
        <taxon>Bacteria</taxon>
        <taxon>Bacillati</taxon>
        <taxon>Bacillota</taxon>
        <taxon>Clostridia</taxon>
        <taxon>Eubacteriales</taxon>
        <taxon>Clostridiaceae</taxon>
        <taxon>Clostridium</taxon>
    </lineage>
</organism>
<accession>A0A0A7FYH9</accession>
<keyword evidence="2" id="KW-1185">Reference proteome</keyword>
<dbReference type="ESTHER" id="9clot-a0a0a7fyh9">
    <property type="family name" value="UCP033634"/>
</dbReference>
<protein>
    <recommendedName>
        <fullName evidence="3">Alpha/beta hydrolase</fullName>
    </recommendedName>
</protein>
<dbReference type="PIRSF" id="PIRSF033634">
    <property type="entry name" value="UCP033634"/>
    <property type="match status" value="1"/>
</dbReference>
<sequence length="205" mass="22929">MNDVIKSYWGMNLKPIIIGKGSDTLAVIMPGIGYTLDRVSLEYSSELCLELGYDVLKIEYGFQIGRREFNSEEEFNIIAEESVALLKSSLNKRYKRIVFIGKSIGTCVQNVLNNRVDNIDVVNIYLSPINKTVEMGMINNSLVITGNEDPLITRENVNQISDLSGVKLIRIDGANHALNIEGDAVKSLEVQLNIIKCIKKYLKSI</sequence>